<dbReference type="GO" id="GO:0042907">
    <property type="term" value="F:xanthine transmembrane transporter activity"/>
    <property type="evidence" value="ECO:0007669"/>
    <property type="project" value="TreeGrafter"/>
</dbReference>
<reference evidence="8 9" key="1">
    <citation type="submission" date="2019-08" db="EMBL/GenBank/DDBJ databases">
        <title>Calorimonas adulescens gen. nov., sp. nov., an anaerobic thermophilic bacterium from Sakhalin hot spring.</title>
        <authorList>
            <person name="Khomyakova M.A."/>
            <person name="Merkel A.Y."/>
            <person name="Novikov A."/>
            <person name="Bonch-Osmolovskaya E.A."/>
            <person name="Slobodkin A.I."/>
        </authorList>
    </citation>
    <scope>NUCLEOTIDE SEQUENCE [LARGE SCALE GENOMIC DNA]</scope>
    <source>
        <strain evidence="8 9">A05MB</strain>
    </source>
</reference>
<dbReference type="PANTHER" id="PTHR42810:SF2">
    <property type="entry name" value="PURINE PERMEASE C1399.01C-RELATED"/>
    <property type="match status" value="1"/>
</dbReference>
<feature type="transmembrane region" description="Helical" evidence="7">
    <location>
        <begin position="72"/>
        <end position="88"/>
    </location>
</feature>
<evidence type="ECO:0000256" key="4">
    <source>
        <dbReference type="ARBA" id="ARBA00022692"/>
    </source>
</evidence>
<evidence type="ECO:0000256" key="6">
    <source>
        <dbReference type="ARBA" id="ARBA00023136"/>
    </source>
</evidence>
<feature type="transmembrane region" description="Helical" evidence="7">
    <location>
        <begin position="362"/>
        <end position="379"/>
    </location>
</feature>
<keyword evidence="3" id="KW-0813">Transport</keyword>
<dbReference type="RefSeq" id="WP_149544043.1">
    <property type="nucleotide sequence ID" value="NZ_VTPS01000001.1"/>
</dbReference>
<keyword evidence="9" id="KW-1185">Reference proteome</keyword>
<feature type="transmembrane region" description="Helical" evidence="7">
    <location>
        <begin position="257"/>
        <end position="276"/>
    </location>
</feature>
<dbReference type="GO" id="GO:0005886">
    <property type="term" value="C:plasma membrane"/>
    <property type="evidence" value="ECO:0007669"/>
    <property type="project" value="UniProtKB-ARBA"/>
</dbReference>
<dbReference type="PANTHER" id="PTHR42810">
    <property type="entry name" value="PURINE PERMEASE C1399.01C-RELATED"/>
    <property type="match status" value="1"/>
</dbReference>
<feature type="transmembrane region" description="Helical" evidence="7">
    <location>
        <begin position="179"/>
        <end position="198"/>
    </location>
</feature>
<feature type="transmembrane region" description="Helical" evidence="7">
    <location>
        <begin position="386"/>
        <end position="403"/>
    </location>
</feature>
<comment type="caution">
    <text evidence="8">The sequence shown here is derived from an EMBL/GenBank/DDBJ whole genome shotgun (WGS) entry which is preliminary data.</text>
</comment>
<feature type="transmembrane region" description="Helical" evidence="7">
    <location>
        <begin position="154"/>
        <end position="172"/>
    </location>
</feature>
<dbReference type="Proteomes" id="UP000322976">
    <property type="component" value="Unassembled WGS sequence"/>
</dbReference>
<dbReference type="EMBL" id="VTPS01000001">
    <property type="protein sequence ID" value="TZE83425.1"/>
    <property type="molecule type" value="Genomic_DNA"/>
</dbReference>
<evidence type="ECO:0000313" key="8">
    <source>
        <dbReference type="EMBL" id="TZE83425.1"/>
    </source>
</evidence>
<organism evidence="8 9">
    <name type="scientific">Calorimonas adulescens</name>
    <dbReference type="NCBI Taxonomy" id="2606906"/>
    <lineage>
        <taxon>Bacteria</taxon>
        <taxon>Bacillati</taxon>
        <taxon>Bacillota</taxon>
        <taxon>Clostridia</taxon>
        <taxon>Thermoanaerobacterales</taxon>
        <taxon>Thermoanaerobacteraceae</taxon>
        <taxon>Calorimonas</taxon>
    </lineage>
</organism>
<comment type="similarity">
    <text evidence="2">Belongs to the nucleobase:cation symporter-2 (NCS2) (TC 2.A.40) family.</text>
</comment>
<proteinExistence type="inferred from homology"/>
<keyword evidence="5 7" id="KW-1133">Transmembrane helix</keyword>
<keyword evidence="4 7" id="KW-0812">Transmembrane</keyword>
<dbReference type="PROSITE" id="PS01116">
    <property type="entry name" value="XANTH_URACIL_PERMASE"/>
    <property type="match status" value="1"/>
</dbReference>
<evidence type="ECO:0000256" key="1">
    <source>
        <dbReference type="ARBA" id="ARBA00004141"/>
    </source>
</evidence>
<name>A0A5D8QFV3_9THEO</name>
<dbReference type="Pfam" id="PF00860">
    <property type="entry name" value="Xan_ur_permease"/>
    <property type="match status" value="1"/>
</dbReference>
<gene>
    <name evidence="8" type="ORF">FWJ32_00625</name>
</gene>
<evidence type="ECO:0000256" key="7">
    <source>
        <dbReference type="SAM" id="Phobius"/>
    </source>
</evidence>
<evidence type="ECO:0000256" key="3">
    <source>
        <dbReference type="ARBA" id="ARBA00022448"/>
    </source>
</evidence>
<sequence length="406" mass="42269">MENIIKATKAKESVEEISGVKLLIVGIQHLFTMFGATVLVPLTTGMNVSVALFTAGVGTLLFHLITRFEVPIFLGSSFAYIAPIILVSKNMGGLQYAQGGIIVAGLLYVVFAALVKIIGAEKIKKLLPPIVTGPIIMVIGLNLAPTAVNMASENWLLAGIAFATVVVVNMYAKGFFKVIPVLFGLAAGYIASAILGYVDYTPIIEAKWFAMPAFTFPKFSWDAIAVIAPVALVTAIEHIGDVLSVSETVGKDFIKRPGLSVTLLGDGLATALAALLGGPANTTYSENTGVLALTKIYNPVVMEIAAISAICISVIGKFGAVISTIPQPVIGGISIVLFGMISSIGIKTIVNNNLDFGKTRNLLIAATILVLGIGGAVFDLGGNIKLAGMSLGAIAGIILNLILPEE</sequence>
<feature type="transmembrane region" description="Helical" evidence="7">
    <location>
        <begin position="126"/>
        <end position="148"/>
    </location>
</feature>
<feature type="transmembrane region" description="Helical" evidence="7">
    <location>
        <begin position="94"/>
        <end position="114"/>
    </location>
</feature>
<feature type="transmembrane region" description="Helical" evidence="7">
    <location>
        <begin position="328"/>
        <end position="350"/>
    </location>
</feature>
<dbReference type="InterPro" id="IPR006043">
    <property type="entry name" value="NCS2"/>
</dbReference>
<evidence type="ECO:0000313" key="9">
    <source>
        <dbReference type="Proteomes" id="UP000322976"/>
    </source>
</evidence>
<keyword evidence="6 7" id="KW-0472">Membrane</keyword>
<feature type="transmembrane region" description="Helical" evidence="7">
    <location>
        <begin position="46"/>
        <end position="65"/>
    </location>
</feature>
<accession>A0A5D8QFV3</accession>
<evidence type="ECO:0000256" key="5">
    <source>
        <dbReference type="ARBA" id="ARBA00022989"/>
    </source>
</evidence>
<evidence type="ECO:0000256" key="2">
    <source>
        <dbReference type="ARBA" id="ARBA00008821"/>
    </source>
</evidence>
<feature type="transmembrane region" description="Helical" evidence="7">
    <location>
        <begin position="218"/>
        <end position="236"/>
    </location>
</feature>
<dbReference type="AlphaFoldDB" id="A0A5D8QFV3"/>
<protein>
    <submittedName>
        <fullName evidence="8">Uracil-xanthine permease</fullName>
    </submittedName>
</protein>
<dbReference type="NCBIfam" id="TIGR00801">
    <property type="entry name" value="ncs2"/>
    <property type="match status" value="1"/>
</dbReference>
<dbReference type="InterPro" id="IPR006042">
    <property type="entry name" value="Xan_ur_permease"/>
</dbReference>
<feature type="transmembrane region" description="Helical" evidence="7">
    <location>
        <begin position="20"/>
        <end position="40"/>
    </location>
</feature>
<comment type="subcellular location">
    <subcellularLocation>
        <location evidence="1">Membrane</location>
        <topology evidence="1">Multi-pass membrane protein</topology>
    </subcellularLocation>
</comment>
<feature type="transmembrane region" description="Helical" evidence="7">
    <location>
        <begin position="296"/>
        <end position="316"/>
    </location>
</feature>